<comment type="caution">
    <text evidence="1">The sequence shown here is derived from an EMBL/GenBank/DDBJ whole genome shotgun (WGS) entry which is preliminary data.</text>
</comment>
<reference evidence="1 2" key="1">
    <citation type="submission" date="2023-07" db="EMBL/GenBank/DDBJ databases">
        <title>Genomic Encyclopedia of Type Strains, Phase IV (KMG-IV): sequencing the most valuable type-strain genomes for metagenomic binning, comparative biology and taxonomic classification.</title>
        <authorList>
            <person name="Goeker M."/>
        </authorList>
    </citation>
    <scope>NUCLEOTIDE SEQUENCE [LARGE SCALE GENOMIC DNA]</scope>
    <source>
        <strain evidence="1 2">DSM 1112</strain>
    </source>
</reference>
<dbReference type="RefSeq" id="WP_307236055.1">
    <property type="nucleotide sequence ID" value="NZ_JAUSVF010000003.1"/>
</dbReference>
<protein>
    <recommendedName>
        <fullName evidence="3">NTP pyrophosphohydrolase MazG putative catalytic core domain-containing protein</fullName>
    </recommendedName>
</protein>
<accession>A0ABU0BYZ5</accession>
<evidence type="ECO:0008006" key="3">
    <source>
        <dbReference type="Google" id="ProtNLM"/>
    </source>
</evidence>
<name>A0ABU0BYZ5_9HYPH</name>
<proteinExistence type="predicted"/>
<organism evidence="1 2">
    <name type="scientific">Pararhizobium capsulatum DSM 1112</name>
    <dbReference type="NCBI Taxonomy" id="1121113"/>
    <lineage>
        <taxon>Bacteria</taxon>
        <taxon>Pseudomonadati</taxon>
        <taxon>Pseudomonadota</taxon>
        <taxon>Alphaproteobacteria</taxon>
        <taxon>Hyphomicrobiales</taxon>
        <taxon>Rhizobiaceae</taxon>
        <taxon>Rhizobium/Agrobacterium group</taxon>
        <taxon>Pararhizobium</taxon>
    </lineage>
</organism>
<keyword evidence="2" id="KW-1185">Reference proteome</keyword>
<sequence length="111" mass="12405">MIATDWHAKLTEQHEIVRIKAEEATILLSKPDLPLQTASQLYRDVERLAQRFDEIVNLLAEEIDADTRLSEAAEALDDLWACLSVATVNRVLVLRGLARSEFGVFVGTAND</sequence>
<evidence type="ECO:0000313" key="2">
    <source>
        <dbReference type="Proteomes" id="UP001230207"/>
    </source>
</evidence>
<gene>
    <name evidence="1" type="ORF">QO002_005697</name>
</gene>
<dbReference type="Proteomes" id="UP001230207">
    <property type="component" value="Unassembled WGS sequence"/>
</dbReference>
<evidence type="ECO:0000313" key="1">
    <source>
        <dbReference type="EMBL" id="MDQ0323491.1"/>
    </source>
</evidence>
<dbReference type="EMBL" id="JAUSVF010000003">
    <property type="protein sequence ID" value="MDQ0323491.1"/>
    <property type="molecule type" value="Genomic_DNA"/>
</dbReference>